<dbReference type="InterPro" id="IPR011006">
    <property type="entry name" value="CheY-like_superfamily"/>
</dbReference>
<accession>E1R878</accession>
<keyword evidence="4" id="KW-1003">Cell membrane</keyword>
<dbReference type="SMART" id="SM00388">
    <property type="entry name" value="HisKA"/>
    <property type="match status" value="1"/>
</dbReference>
<feature type="transmembrane region" description="Helical" evidence="17">
    <location>
        <begin position="12"/>
        <end position="35"/>
    </location>
</feature>
<evidence type="ECO:0000313" key="21">
    <source>
        <dbReference type="Proteomes" id="UP000002318"/>
    </source>
</evidence>
<dbReference type="Pfam" id="PF00072">
    <property type="entry name" value="Response_reg"/>
    <property type="match status" value="1"/>
</dbReference>
<dbReference type="Gene3D" id="1.10.287.130">
    <property type="match status" value="1"/>
</dbReference>
<dbReference type="Proteomes" id="UP000002318">
    <property type="component" value="Chromosome"/>
</dbReference>
<dbReference type="GO" id="GO:0005524">
    <property type="term" value="F:ATP binding"/>
    <property type="evidence" value="ECO:0007669"/>
    <property type="project" value="UniProtKB-KW"/>
</dbReference>
<organism evidence="20 21">
    <name type="scientific">Sediminispirochaeta smaragdinae (strain DSM 11293 / JCM 15392 / SEBR 4228)</name>
    <name type="common">Spirochaeta smaragdinae</name>
    <dbReference type="NCBI Taxonomy" id="573413"/>
    <lineage>
        <taxon>Bacteria</taxon>
        <taxon>Pseudomonadati</taxon>
        <taxon>Spirochaetota</taxon>
        <taxon>Spirochaetia</taxon>
        <taxon>Spirochaetales</taxon>
        <taxon>Spirochaetaceae</taxon>
        <taxon>Sediminispirochaeta</taxon>
    </lineage>
</organism>
<dbReference type="Pfam" id="PF21623">
    <property type="entry name" value="HK_sensor_dom_bact"/>
    <property type="match status" value="1"/>
</dbReference>
<keyword evidence="13 17" id="KW-0472">Membrane</keyword>
<dbReference type="InterPro" id="IPR036890">
    <property type="entry name" value="HATPase_C_sf"/>
</dbReference>
<keyword evidence="9 20" id="KW-0418">Kinase</keyword>
<evidence type="ECO:0000256" key="10">
    <source>
        <dbReference type="ARBA" id="ARBA00022840"/>
    </source>
</evidence>
<dbReference type="InterPro" id="IPR048760">
    <property type="entry name" value="VP0354-like_sensor_dom"/>
</dbReference>
<evidence type="ECO:0000256" key="2">
    <source>
        <dbReference type="ARBA" id="ARBA00004651"/>
    </source>
</evidence>
<protein>
    <recommendedName>
        <fullName evidence="3">histidine kinase</fullName>
        <ecNumber evidence="3">2.7.13.3</ecNumber>
    </recommendedName>
</protein>
<dbReference type="SUPFAM" id="SSF52172">
    <property type="entry name" value="CheY-like"/>
    <property type="match status" value="1"/>
</dbReference>
<dbReference type="InterPro" id="IPR003594">
    <property type="entry name" value="HATPase_dom"/>
</dbReference>
<feature type="domain" description="Histidine kinase" evidence="18">
    <location>
        <begin position="382"/>
        <end position="605"/>
    </location>
</feature>
<evidence type="ECO:0000256" key="17">
    <source>
        <dbReference type="SAM" id="Phobius"/>
    </source>
</evidence>
<dbReference type="CDD" id="cd00156">
    <property type="entry name" value="REC"/>
    <property type="match status" value="1"/>
</dbReference>
<dbReference type="CDD" id="cd00082">
    <property type="entry name" value="HisKA"/>
    <property type="match status" value="1"/>
</dbReference>
<dbReference type="SUPFAM" id="SSF103190">
    <property type="entry name" value="Sensory domain-like"/>
    <property type="match status" value="2"/>
</dbReference>
<evidence type="ECO:0000256" key="12">
    <source>
        <dbReference type="ARBA" id="ARBA00023012"/>
    </source>
</evidence>
<keyword evidence="10" id="KW-0067">ATP-binding</keyword>
<dbReference type="PROSITE" id="PS50110">
    <property type="entry name" value="RESPONSE_REGULATORY"/>
    <property type="match status" value="1"/>
</dbReference>
<keyword evidence="8" id="KW-0547">Nucleotide-binding</keyword>
<dbReference type="OrthoDB" id="6192248at2"/>
<dbReference type="SMART" id="SM00448">
    <property type="entry name" value="REC"/>
    <property type="match status" value="1"/>
</dbReference>
<dbReference type="Pfam" id="PF00512">
    <property type="entry name" value="HisKA"/>
    <property type="match status" value="1"/>
</dbReference>
<evidence type="ECO:0000313" key="20">
    <source>
        <dbReference type="EMBL" id="ADK82933.1"/>
    </source>
</evidence>
<feature type="transmembrane region" description="Helical" evidence="17">
    <location>
        <begin position="327"/>
        <end position="349"/>
    </location>
</feature>
<evidence type="ECO:0000256" key="11">
    <source>
        <dbReference type="ARBA" id="ARBA00022989"/>
    </source>
</evidence>
<dbReference type="PANTHER" id="PTHR43047">
    <property type="entry name" value="TWO-COMPONENT HISTIDINE PROTEIN KINASE"/>
    <property type="match status" value="1"/>
</dbReference>
<dbReference type="CDD" id="cd16922">
    <property type="entry name" value="HATPase_EvgS-ArcB-TorS-like"/>
    <property type="match status" value="1"/>
</dbReference>
<dbReference type="SMART" id="SM00387">
    <property type="entry name" value="HATPase_c"/>
    <property type="match status" value="1"/>
</dbReference>
<reference evidence="20 21" key="1">
    <citation type="journal article" date="2010" name="Stand. Genomic Sci.">
        <title>Complete genome sequence of Spirochaeta smaragdinae type strain (SEBR 4228).</title>
        <authorList>
            <person name="Mavromatis K."/>
            <person name="Yasawong M."/>
            <person name="Chertkov O."/>
            <person name="Lapidus A."/>
            <person name="Lucas S."/>
            <person name="Nolan M."/>
            <person name="Del Rio T.G."/>
            <person name="Tice H."/>
            <person name="Cheng J.F."/>
            <person name="Pitluck S."/>
            <person name="Liolios K."/>
            <person name="Ivanova N."/>
            <person name="Tapia R."/>
            <person name="Han C."/>
            <person name="Bruce D."/>
            <person name="Goodwin L."/>
            <person name="Pati A."/>
            <person name="Chen A."/>
            <person name="Palaniappan K."/>
            <person name="Land M."/>
            <person name="Hauser L."/>
            <person name="Chang Y.J."/>
            <person name="Jeffries C.D."/>
            <person name="Detter J.C."/>
            <person name="Rohde M."/>
            <person name="Brambilla E."/>
            <person name="Spring S."/>
            <person name="Goker M."/>
            <person name="Sikorski J."/>
            <person name="Woyke T."/>
            <person name="Bristow J."/>
            <person name="Eisen J.A."/>
            <person name="Markowitz V."/>
            <person name="Hugenholtz P."/>
            <person name="Klenk H.P."/>
            <person name="Kyrpides N.C."/>
        </authorList>
    </citation>
    <scope>NUCLEOTIDE SEQUENCE [LARGE SCALE GENOMIC DNA]</scope>
    <source>
        <strain evidence="21">DSM 11293 / JCM 15392 / SEBR 4228</strain>
    </source>
</reference>
<feature type="modified residue" description="4-aspartylphosphate" evidence="15">
    <location>
        <position position="677"/>
    </location>
</feature>
<evidence type="ECO:0000256" key="15">
    <source>
        <dbReference type="PROSITE-ProRule" id="PRU00169"/>
    </source>
</evidence>
<dbReference type="FunFam" id="1.10.287.130:FF:000038">
    <property type="entry name" value="Sensory transduction histidine kinase"/>
    <property type="match status" value="1"/>
</dbReference>
<dbReference type="EMBL" id="CP002116">
    <property type="protein sequence ID" value="ADK82933.1"/>
    <property type="molecule type" value="Genomic_DNA"/>
</dbReference>
<evidence type="ECO:0000256" key="3">
    <source>
        <dbReference type="ARBA" id="ARBA00012438"/>
    </source>
</evidence>
<evidence type="ECO:0000256" key="4">
    <source>
        <dbReference type="ARBA" id="ARBA00022475"/>
    </source>
</evidence>
<dbReference type="GO" id="GO:0009927">
    <property type="term" value="F:histidine phosphotransfer kinase activity"/>
    <property type="evidence" value="ECO:0007669"/>
    <property type="project" value="TreeGrafter"/>
</dbReference>
<dbReference type="InterPro" id="IPR029151">
    <property type="entry name" value="Sensor-like_sf"/>
</dbReference>
<evidence type="ECO:0000256" key="7">
    <source>
        <dbReference type="ARBA" id="ARBA00022692"/>
    </source>
</evidence>
<evidence type="ECO:0000259" key="19">
    <source>
        <dbReference type="PROSITE" id="PS50110"/>
    </source>
</evidence>
<evidence type="ECO:0000256" key="8">
    <source>
        <dbReference type="ARBA" id="ARBA00022741"/>
    </source>
</evidence>
<dbReference type="PANTHER" id="PTHR43047:SF72">
    <property type="entry name" value="OSMOSENSING HISTIDINE PROTEIN KINASE SLN1"/>
    <property type="match status" value="1"/>
</dbReference>
<keyword evidence="6" id="KW-0808">Transferase</keyword>
<proteinExistence type="predicted"/>
<comment type="subcellular location">
    <subcellularLocation>
        <location evidence="2">Cell membrane</location>
        <topology evidence="2">Multi-pass membrane protein</topology>
    </subcellularLocation>
</comment>
<evidence type="ECO:0000256" key="9">
    <source>
        <dbReference type="ARBA" id="ARBA00022777"/>
    </source>
</evidence>
<evidence type="ECO:0000256" key="1">
    <source>
        <dbReference type="ARBA" id="ARBA00000085"/>
    </source>
</evidence>
<dbReference type="InterPro" id="IPR001789">
    <property type="entry name" value="Sig_transdc_resp-reg_receiver"/>
</dbReference>
<dbReference type="AlphaFoldDB" id="E1R878"/>
<evidence type="ECO:0000256" key="14">
    <source>
        <dbReference type="ARBA" id="ARBA00023306"/>
    </source>
</evidence>
<dbReference type="SUPFAM" id="SSF55874">
    <property type="entry name" value="ATPase domain of HSP90 chaperone/DNA topoisomerase II/histidine kinase"/>
    <property type="match status" value="1"/>
</dbReference>
<dbReference type="KEGG" id="ssm:Spirs_3847"/>
<dbReference type="InterPro" id="IPR003661">
    <property type="entry name" value="HisK_dim/P_dom"/>
</dbReference>
<keyword evidence="14" id="KW-0131">Cell cycle</keyword>
<keyword evidence="11 17" id="KW-1133">Transmembrane helix</keyword>
<dbReference type="InterPro" id="IPR005467">
    <property type="entry name" value="His_kinase_dom"/>
</dbReference>
<evidence type="ECO:0000256" key="16">
    <source>
        <dbReference type="SAM" id="MobiDB-lite"/>
    </source>
</evidence>
<dbReference type="Gene3D" id="3.30.565.10">
    <property type="entry name" value="Histidine kinase-like ATPase, C-terminal domain"/>
    <property type="match status" value="1"/>
</dbReference>
<feature type="domain" description="Response regulatory" evidence="19">
    <location>
        <begin position="628"/>
        <end position="743"/>
    </location>
</feature>
<dbReference type="EC" id="2.7.13.3" evidence="3"/>
<evidence type="ECO:0000259" key="18">
    <source>
        <dbReference type="PROSITE" id="PS50109"/>
    </source>
</evidence>
<keyword evidence="5 15" id="KW-0597">Phosphoprotein</keyword>
<comment type="catalytic activity">
    <reaction evidence="1">
        <text>ATP + protein L-histidine = ADP + protein N-phospho-L-histidine.</text>
        <dbReference type="EC" id="2.7.13.3"/>
    </reaction>
</comment>
<dbReference type="Gene3D" id="3.40.50.2300">
    <property type="match status" value="1"/>
</dbReference>
<feature type="region of interest" description="Disordered" evidence="16">
    <location>
        <begin position="746"/>
        <end position="772"/>
    </location>
</feature>
<evidence type="ECO:0000256" key="6">
    <source>
        <dbReference type="ARBA" id="ARBA00022679"/>
    </source>
</evidence>
<keyword evidence="7 17" id="KW-0812">Transmembrane</keyword>
<name>E1R878_SEDSS</name>
<dbReference type="PROSITE" id="PS50109">
    <property type="entry name" value="HIS_KIN"/>
    <property type="match status" value="1"/>
</dbReference>
<dbReference type="SUPFAM" id="SSF47384">
    <property type="entry name" value="Homodimeric domain of signal transducing histidine kinase"/>
    <property type="match status" value="1"/>
</dbReference>
<keyword evidence="21" id="KW-1185">Reference proteome</keyword>
<evidence type="ECO:0000256" key="5">
    <source>
        <dbReference type="ARBA" id="ARBA00022553"/>
    </source>
</evidence>
<dbReference type="RefSeq" id="WP_013256392.1">
    <property type="nucleotide sequence ID" value="NC_014364.1"/>
</dbReference>
<dbReference type="eggNOG" id="COG0784">
    <property type="taxonomic scope" value="Bacteria"/>
</dbReference>
<dbReference type="InterPro" id="IPR004358">
    <property type="entry name" value="Sig_transdc_His_kin-like_C"/>
</dbReference>
<dbReference type="GO" id="GO:0005886">
    <property type="term" value="C:plasma membrane"/>
    <property type="evidence" value="ECO:0007669"/>
    <property type="project" value="UniProtKB-SubCell"/>
</dbReference>
<dbReference type="eggNOG" id="COG2205">
    <property type="taxonomic scope" value="Bacteria"/>
</dbReference>
<dbReference type="GO" id="GO:0000155">
    <property type="term" value="F:phosphorelay sensor kinase activity"/>
    <property type="evidence" value="ECO:0007669"/>
    <property type="project" value="InterPro"/>
</dbReference>
<gene>
    <name evidence="20" type="ordered locus">Spirs_3847</name>
</gene>
<evidence type="ECO:0000256" key="13">
    <source>
        <dbReference type="ARBA" id="ARBA00023136"/>
    </source>
</evidence>
<dbReference type="FunFam" id="3.30.565.10:FF:000010">
    <property type="entry name" value="Sensor histidine kinase RcsC"/>
    <property type="match status" value="1"/>
</dbReference>
<keyword evidence="12" id="KW-0902">Two-component regulatory system</keyword>
<dbReference type="Gene3D" id="3.30.450.20">
    <property type="entry name" value="PAS domain"/>
    <property type="match status" value="2"/>
</dbReference>
<sequence length="862" mass="98019">MGKERKTQSVRIRAARLLLPVFLFGTLVAALMVFIPNRVERSSIVESQKHTVGIQFYIVEDELIQIISDINFLAQLSCIPDLFSDDPWEKSRAMENIRWDFLMFSNARQIYDQVRLIDETGFERIRVNLIDGKAVIVPQEELQDKRDRYYFTESFKLEPGEAYISPLDLNIEHGELEVPYKAMIRIGMPVTDHLGKKRGIIVLNYLGEKLLKRMEQAAILGNLRLFFLNSDGYWFRGPTAEDEWGFMFDDRKERTIYERFPEAAAAIMNFEEGSIETRSGLFSFSTIRPHEKWQAPFSLLKVHFSEAWKCVSFISKTDLNRPIHQRLATIGMGWIIYLFVTWLIVWNWVTADEMRKRSERELRRAKNEAESANRTKTIFLANMSHEIRTPMNAILGFTEILEAEERDPRRRKYIEAINSSGTTLLAIINDLLDLSKVEADKIVLKPEPTDITSLMEELRYIYAPLAEKKHLILDVEIATATPEALLIDRTRLRQILVNLVGNAIKFTTVGGVRIVINTWKQSEESTSVDLRIDVADSGPGIAVSDQERIFGIFEQGEVAWDRKYGGTGLGLAISRRLSTLMGGTISLTSSPGEGAIFSIELPNVAIVEKASLEKENEDTENVQFSPSKLLLVDDVPENNLLIRGFLSDCPFTYREASNGAEALSQLSDFTPDLIISDLKMPIMGGIQLIEKIKADEGTASIPIILLTASITKNDEWAMKIYADSFLRKPIRKSRLIEEVKRYLPYEEGSSSDTPSDDEDEKTTPQGEREASREELKNLIATMERSFLPRLHSIGQDLLVDDIIDIADEIGTLAQSYHVPDLVKWGTSLRQSMLSFDIDAVRQQLASFDEFLAVMKQKVASDE</sequence>
<dbReference type="PRINTS" id="PR00344">
    <property type="entry name" value="BCTRLSENSOR"/>
</dbReference>
<dbReference type="STRING" id="573413.Spirs_3847"/>
<dbReference type="InterPro" id="IPR036097">
    <property type="entry name" value="HisK_dim/P_sf"/>
</dbReference>
<dbReference type="HOGENOM" id="CLU_332009_0_0_12"/>
<dbReference type="Pfam" id="PF02518">
    <property type="entry name" value="HATPase_c"/>
    <property type="match status" value="1"/>
</dbReference>